<keyword evidence="4" id="KW-0862">Zinc</keyword>
<reference evidence="7" key="1">
    <citation type="submission" date="2021-04" db="EMBL/GenBank/DDBJ databases">
        <authorList>
            <person name="Tunstrom K."/>
        </authorList>
    </citation>
    <scope>NUCLEOTIDE SEQUENCE</scope>
</reference>
<dbReference type="PANTHER" id="PTHR24379:SF121">
    <property type="entry name" value="C2H2-TYPE DOMAIN-CONTAINING PROTEIN"/>
    <property type="match status" value="1"/>
</dbReference>
<keyword evidence="3 5" id="KW-0863">Zinc-finger</keyword>
<feature type="domain" description="C2H2-type" evidence="6">
    <location>
        <begin position="345"/>
        <end position="372"/>
    </location>
</feature>
<feature type="domain" description="C2H2-type" evidence="6">
    <location>
        <begin position="205"/>
        <end position="233"/>
    </location>
</feature>
<feature type="domain" description="C2H2-type" evidence="6">
    <location>
        <begin position="401"/>
        <end position="429"/>
    </location>
</feature>
<gene>
    <name evidence="7" type="ORF">PAPOLLO_LOCUS6493</name>
</gene>
<organism evidence="7 8">
    <name type="scientific">Parnassius apollo</name>
    <name type="common">Apollo butterfly</name>
    <name type="synonym">Papilio apollo</name>
    <dbReference type="NCBI Taxonomy" id="110799"/>
    <lineage>
        <taxon>Eukaryota</taxon>
        <taxon>Metazoa</taxon>
        <taxon>Ecdysozoa</taxon>
        <taxon>Arthropoda</taxon>
        <taxon>Hexapoda</taxon>
        <taxon>Insecta</taxon>
        <taxon>Pterygota</taxon>
        <taxon>Neoptera</taxon>
        <taxon>Endopterygota</taxon>
        <taxon>Lepidoptera</taxon>
        <taxon>Glossata</taxon>
        <taxon>Ditrysia</taxon>
        <taxon>Papilionoidea</taxon>
        <taxon>Papilionidae</taxon>
        <taxon>Parnassiinae</taxon>
        <taxon>Parnassini</taxon>
        <taxon>Parnassius</taxon>
        <taxon>Parnassius</taxon>
    </lineage>
</organism>
<dbReference type="EMBL" id="CAJQZP010000419">
    <property type="protein sequence ID" value="CAG4961025.1"/>
    <property type="molecule type" value="Genomic_DNA"/>
</dbReference>
<dbReference type="Proteomes" id="UP000691718">
    <property type="component" value="Unassembled WGS sequence"/>
</dbReference>
<evidence type="ECO:0000256" key="2">
    <source>
        <dbReference type="ARBA" id="ARBA00022737"/>
    </source>
</evidence>
<dbReference type="OrthoDB" id="654211at2759"/>
<accession>A0A8S3WI79</accession>
<dbReference type="Pfam" id="PF13912">
    <property type="entry name" value="zf-C2H2_6"/>
    <property type="match status" value="1"/>
</dbReference>
<evidence type="ECO:0000256" key="3">
    <source>
        <dbReference type="ARBA" id="ARBA00022771"/>
    </source>
</evidence>
<feature type="domain" description="C2H2-type" evidence="6">
    <location>
        <begin position="284"/>
        <end position="313"/>
    </location>
</feature>
<feature type="domain" description="C2H2-type" evidence="6">
    <location>
        <begin position="178"/>
        <end position="201"/>
    </location>
</feature>
<feature type="domain" description="C2H2-type" evidence="6">
    <location>
        <begin position="316"/>
        <end position="339"/>
    </location>
</feature>
<name>A0A8S3WI79_PARAO</name>
<evidence type="ECO:0000313" key="8">
    <source>
        <dbReference type="Proteomes" id="UP000691718"/>
    </source>
</evidence>
<dbReference type="AlphaFoldDB" id="A0A8S3WI79"/>
<feature type="domain" description="C2H2-type" evidence="6">
    <location>
        <begin position="429"/>
        <end position="456"/>
    </location>
</feature>
<dbReference type="GO" id="GO:0008270">
    <property type="term" value="F:zinc ion binding"/>
    <property type="evidence" value="ECO:0007669"/>
    <property type="project" value="UniProtKB-KW"/>
</dbReference>
<evidence type="ECO:0000256" key="5">
    <source>
        <dbReference type="PROSITE-ProRule" id="PRU00042"/>
    </source>
</evidence>
<dbReference type="InterPro" id="IPR013087">
    <property type="entry name" value="Znf_C2H2_type"/>
</dbReference>
<proteinExistence type="predicted"/>
<dbReference type="PROSITE" id="PS50157">
    <property type="entry name" value="ZINC_FINGER_C2H2_2"/>
    <property type="match status" value="9"/>
</dbReference>
<keyword evidence="8" id="KW-1185">Reference proteome</keyword>
<comment type="caution">
    <text evidence="7">The sequence shown here is derived from an EMBL/GenBank/DDBJ whole genome shotgun (WGS) entry which is preliminary data.</text>
</comment>
<keyword evidence="1" id="KW-0479">Metal-binding</keyword>
<dbReference type="PANTHER" id="PTHR24379">
    <property type="entry name" value="KRAB AND ZINC FINGER DOMAIN-CONTAINING"/>
    <property type="match status" value="1"/>
</dbReference>
<dbReference type="SMART" id="SM00355">
    <property type="entry name" value="ZnF_C2H2"/>
    <property type="match status" value="10"/>
</dbReference>
<dbReference type="Pfam" id="PF00096">
    <property type="entry name" value="zf-C2H2"/>
    <property type="match status" value="5"/>
</dbReference>
<evidence type="ECO:0000256" key="1">
    <source>
        <dbReference type="ARBA" id="ARBA00022723"/>
    </source>
</evidence>
<sequence>MSHLSGRSNSVLLFCVSPSLPSCTEYLGIGLCLAVTEKREISLEDSVRVQRPYFDETVTFVAMFRDLGISIEPLLPQVLCISCATNTINCYLFQKLSIFSNNKWNVVLDKIKKSLEHSSTIGTNIHSVYLMINKTDNIMFTSKKSYSCKSKRIALIKIKEIMKGRQKYIKVKKAVTNSICEECGEQFNSNALLIRHMKLHTKFSNPCTKCPKTFSTPLQLEEHAERVHYPKQLQCTKCAKRFSTERMLKIHQRMYHIAAKCKQCSIEFPSKKALHSHMNKHAIHRCSRCNKSFVNKYTFRFHLKSCGNAEEKKLSFFCDICSKGYVRKNGLRTHLKTDHGFGELISCKWCNKKFDAVSRLKNHIVKHTRERNFHCGQCGGKFVTQAALVYHIRLHTGERPFPCDMCDASFLSASRRMEHRRRKHFEPTQECHICHVKFVTGNQLRKHIQRHSNPHSKLFVPNNVGEINYFSLLANEQ</sequence>
<dbReference type="PROSITE" id="PS00028">
    <property type="entry name" value="ZINC_FINGER_C2H2_1"/>
    <property type="match status" value="9"/>
</dbReference>
<keyword evidence="2" id="KW-0677">Repeat</keyword>
<protein>
    <submittedName>
        <fullName evidence="7">(apollo) hypothetical protein</fullName>
    </submittedName>
</protein>
<feature type="domain" description="C2H2-type" evidence="6">
    <location>
        <begin position="373"/>
        <end position="400"/>
    </location>
</feature>
<feature type="domain" description="C2H2-type" evidence="6">
    <location>
        <begin position="233"/>
        <end position="261"/>
    </location>
</feature>
<evidence type="ECO:0000313" key="7">
    <source>
        <dbReference type="EMBL" id="CAG4961025.1"/>
    </source>
</evidence>
<evidence type="ECO:0000256" key="4">
    <source>
        <dbReference type="ARBA" id="ARBA00022833"/>
    </source>
</evidence>
<evidence type="ECO:0000259" key="6">
    <source>
        <dbReference type="PROSITE" id="PS50157"/>
    </source>
</evidence>